<feature type="active site" description="Charge relay system" evidence="5">
    <location>
        <position position="585"/>
    </location>
</feature>
<evidence type="ECO:0000259" key="9">
    <source>
        <dbReference type="Pfam" id="PF00082"/>
    </source>
</evidence>
<feature type="compositionally biased region" description="Low complexity" evidence="7">
    <location>
        <begin position="190"/>
        <end position="200"/>
    </location>
</feature>
<feature type="region of interest" description="Disordered" evidence="7">
    <location>
        <begin position="189"/>
        <end position="245"/>
    </location>
</feature>
<keyword evidence="8" id="KW-0472">Membrane</keyword>
<keyword evidence="11" id="KW-1185">Reference proteome</keyword>
<feature type="compositionally biased region" description="Gly residues" evidence="7">
    <location>
        <begin position="224"/>
        <end position="235"/>
    </location>
</feature>
<dbReference type="GO" id="GO:0006508">
    <property type="term" value="P:proteolysis"/>
    <property type="evidence" value="ECO:0007669"/>
    <property type="project" value="UniProtKB-KW"/>
</dbReference>
<feature type="active site" description="Charge relay system" evidence="5">
    <location>
        <position position="798"/>
    </location>
</feature>
<keyword evidence="8" id="KW-0812">Transmembrane</keyword>
<feature type="compositionally biased region" description="Low complexity" evidence="7">
    <location>
        <begin position="150"/>
        <end position="160"/>
    </location>
</feature>
<dbReference type="InterPro" id="IPR015500">
    <property type="entry name" value="Peptidase_S8_subtilisin-rel"/>
</dbReference>
<feature type="transmembrane region" description="Helical" evidence="8">
    <location>
        <begin position="1034"/>
        <end position="1053"/>
    </location>
</feature>
<feature type="compositionally biased region" description="Low complexity" evidence="7">
    <location>
        <begin position="209"/>
        <end position="223"/>
    </location>
</feature>
<dbReference type="Gene3D" id="3.40.50.150">
    <property type="entry name" value="Vaccinia Virus protein VP39"/>
    <property type="match status" value="1"/>
</dbReference>
<evidence type="ECO:0000256" key="2">
    <source>
        <dbReference type="ARBA" id="ARBA00022670"/>
    </source>
</evidence>
<comment type="caution">
    <text evidence="10">The sequence shown here is derived from an EMBL/GenBank/DDBJ whole genome shotgun (WGS) entry which is preliminary data.</text>
</comment>
<dbReference type="EMBL" id="LHPF02000032">
    <property type="protein sequence ID" value="PSC68852.1"/>
    <property type="molecule type" value="Genomic_DNA"/>
</dbReference>
<proteinExistence type="inferred from homology"/>
<dbReference type="CDD" id="cd04077">
    <property type="entry name" value="Peptidases_S8_PCSK9_ProteinaseK_like"/>
    <property type="match status" value="1"/>
</dbReference>
<dbReference type="InterPro" id="IPR000209">
    <property type="entry name" value="Peptidase_S8/S53_dom"/>
</dbReference>
<evidence type="ECO:0000256" key="7">
    <source>
        <dbReference type="SAM" id="MobiDB-lite"/>
    </source>
</evidence>
<dbReference type="CDD" id="cd02440">
    <property type="entry name" value="AdoMet_MTases"/>
    <property type="match status" value="1"/>
</dbReference>
<dbReference type="PANTHER" id="PTHR43806:SF14">
    <property type="entry name" value="TRIPEPTIDYL-PEPTIDASE 2"/>
    <property type="match status" value="1"/>
</dbReference>
<organism evidence="10 11">
    <name type="scientific">Micractinium conductrix</name>
    <dbReference type="NCBI Taxonomy" id="554055"/>
    <lineage>
        <taxon>Eukaryota</taxon>
        <taxon>Viridiplantae</taxon>
        <taxon>Chlorophyta</taxon>
        <taxon>core chlorophytes</taxon>
        <taxon>Trebouxiophyceae</taxon>
        <taxon>Chlorellales</taxon>
        <taxon>Chlorellaceae</taxon>
        <taxon>Chlorella clade</taxon>
        <taxon>Micractinium</taxon>
    </lineage>
</organism>
<dbReference type="GO" id="GO:0005829">
    <property type="term" value="C:cytosol"/>
    <property type="evidence" value="ECO:0007669"/>
    <property type="project" value="TreeGrafter"/>
</dbReference>
<dbReference type="GO" id="GO:0004252">
    <property type="term" value="F:serine-type endopeptidase activity"/>
    <property type="evidence" value="ECO:0007669"/>
    <property type="project" value="UniProtKB-UniRule"/>
</dbReference>
<accession>A0A2P6V429</accession>
<keyword evidence="4 5" id="KW-0720">Serine protease</keyword>
<dbReference type="GO" id="GO:0008240">
    <property type="term" value="F:tripeptidyl-peptidase activity"/>
    <property type="evidence" value="ECO:0007669"/>
    <property type="project" value="TreeGrafter"/>
</dbReference>
<reference evidence="10 11" key="1">
    <citation type="journal article" date="2018" name="Plant J.">
        <title>Genome sequences of Chlorella sorokiniana UTEX 1602 and Micractinium conductrix SAG 241.80: implications to maltose excretion by a green alga.</title>
        <authorList>
            <person name="Arriola M.B."/>
            <person name="Velmurugan N."/>
            <person name="Zhang Y."/>
            <person name="Plunkett M.H."/>
            <person name="Hondzo H."/>
            <person name="Barney B.M."/>
        </authorList>
    </citation>
    <scope>NUCLEOTIDE SEQUENCE [LARGE SCALE GENOMIC DNA]</scope>
    <source>
        <strain evidence="10 11">SAG 241.80</strain>
    </source>
</reference>
<keyword evidence="2 5" id="KW-0645">Protease</keyword>
<dbReference type="Proteomes" id="UP000239649">
    <property type="component" value="Unassembled WGS sequence"/>
</dbReference>
<dbReference type="PANTHER" id="PTHR43806">
    <property type="entry name" value="PEPTIDASE S8"/>
    <property type="match status" value="1"/>
</dbReference>
<dbReference type="SUPFAM" id="SSF52743">
    <property type="entry name" value="Subtilisin-like"/>
    <property type="match status" value="1"/>
</dbReference>
<feature type="region of interest" description="Disordered" evidence="7">
    <location>
        <begin position="935"/>
        <end position="955"/>
    </location>
</feature>
<feature type="active site" description="Charge relay system" evidence="5">
    <location>
        <position position="624"/>
    </location>
</feature>
<dbReference type="PROSITE" id="PS00136">
    <property type="entry name" value="SUBTILASE_ASP"/>
    <property type="match status" value="1"/>
</dbReference>
<dbReference type="Pfam" id="PF13489">
    <property type="entry name" value="Methyltransf_23"/>
    <property type="match status" value="1"/>
</dbReference>
<feature type="domain" description="Peptidase S8/S53" evidence="9">
    <location>
        <begin position="576"/>
        <end position="838"/>
    </location>
</feature>
<dbReference type="PRINTS" id="PR00723">
    <property type="entry name" value="SUBTILISIN"/>
</dbReference>
<sequence length="1068" mass="111626">MVKLSGRSVVTGLGLYFAAAVSGYLYLRSAKAPAPSPCGCGGRHGEEEGEEGGGGAPADGQATFDRLADFYDSSINIDETFMGLKLMRRWLVRHAEGDVLEVSAGTGRNLPYYDLSTGSRLRSLTLTDTSRPMLVNAADKYAELVAKGKASSSSSSSSSSSGGGGGDASSSSAPAVRFELADAQRLVARSSSSSSSGSGSEAALATRNSSGAAPAASSSETACSGGGGSGGGGSGPAHRPPLREWRSFPPRSFDVVVDTFGLCSQSDPVTALKEMARLCKPGGRILLLQHGKGSWDFVNGILDRGAGEHHKRWGCWWNRDIERIVRQAGLRVETSSRWHFGTTYLIVARPPLDDAALSAPAPEERFSMIIVLRDAASLARLRAMCAPSTLLFRLWMRKMGLKADCQMPPAVCRRIYSETIIGFAGAFTNADLARLDRCLPGAIFYREPDGQVFKAEDGPFWRPGQQQQQQQQQQQGEEEAQKQRHGGGGAGDARRLLTDVRTMPLVKAFEERQRTPASESGPIDARAISQGVNISLPGVKRETLTPRLWNLDRLDQRELPLDGGFSYGTAATPGTGKGTTIYVVDSGIRPTHQEFRTEDGTRTRALYGFDFVEDDYEAQDCDGHGTHVAGTAIGLQVGVAKEAEVVAVRILDCTGSGTISDTVAGLDWVAANHKKPAVVTLSLGIQVGSWSRVLEDAVRALATTHGITVVVASGNSGVDACYVAPANVPEVITVAASNVATKLNGTKAGDPEDIYRWSNTGACLDLFAPGVDIFSACGGPSRCETVDDQAYSYASGTSMAVPHVAGIAAVYLAEHSGATPRDVQLQLTGTATQNKINSSRFKPGTPNRLVYSRLGDATPAAMASRQQSARPSAAWGGGSGARMASQAAAAKLRTVRDRERAGAAASCGDSRAPSAAGGWGCSGFGMAAAEEVEEVSRAPSPAASPAVTPAKTEGRPPVALEQAFSDSVAAAAAPTSLPRDALSTLASLANRLDAAARGSSTVGSSWAEAFLAGVAVGTALPARRRSMAGSALQAVLMLCTLLTLAGGAALLLLHRTEPAPAAPARFYQ</sequence>
<evidence type="ECO:0000256" key="6">
    <source>
        <dbReference type="RuleBase" id="RU003355"/>
    </source>
</evidence>
<feature type="region of interest" description="Disordered" evidence="7">
    <location>
        <begin position="860"/>
        <end position="880"/>
    </location>
</feature>
<dbReference type="InterPro" id="IPR029063">
    <property type="entry name" value="SAM-dependent_MTases_sf"/>
</dbReference>
<evidence type="ECO:0000256" key="4">
    <source>
        <dbReference type="ARBA" id="ARBA00022825"/>
    </source>
</evidence>
<dbReference type="InterPro" id="IPR034193">
    <property type="entry name" value="PCSK9_ProteinaseK-like"/>
</dbReference>
<protein>
    <submittedName>
        <fullName evidence="10">Serine protease</fullName>
    </submittedName>
</protein>
<dbReference type="PROSITE" id="PS00138">
    <property type="entry name" value="SUBTILASE_SER"/>
    <property type="match status" value="1"/>
</dbReference>
<keyword evidence="3 5" id="KW-0378">Hydrolase</keyword>
<evidence type="ECO:0000256" key="5">
    <source>
        <dbReference type="PROSITE-ProRule" id="PRU01240"/>
    </source>
</evidence>
<dbReference type="Gene3D" id="3.40.50.200">
    <property type="entry name" value="Peptidase S8/S53 domain"/>
    <property type="match status" value="1"/>
</dbReference>
<keyword evidence="8" id="KW-1133">Transmembrane helix</keyword>
<comment type="similarity">
    <text evidence="1 5 6">Belongs to the peptidase S8 family.</text>
</comment>
<evidence type="ECO:0000256" key="1">
    <source>
        <dbReference type="ARBA" id="ARBA00011073"/>
    </source>
</evidence>
<dbReference type="InterPro" id="IPR050131">
    <property type="entry name" value="Peptidase_S8_subtilisin-like"/>
</dbReference>
<feature type="compositionally biased region" description="Low complexity" evidence="7">
    <location>
        <begin position="465"/>
        <end position="475"/>
    </location>
</feature>
<feature type="region of interest" description="Disordered" evidence="7">
    <location>
        <begin position="148"/>
        <end position="173"/>
    </location>
</feature>
<feature type="compositionally biased region" description="Low complexity" evidence="7">
    <location>
        <begin position="937"/>
        <end position="950"/>
    </location>
</feature>
<dbReference type="FunFam" id="3.40.50.200:FF:000016">
    <property type="entry name" value="Proprotein convertase subtilisin/kexin type 9"/>
    <property type="match status" value="1"/>
</dbReference>
<feature type="compositionally biased region" description="Low complexity" evidence="7">
    <location>
        <begin position="860"/>
        <end position="874"/>
    </location>
</feature>
<name>A0A2P6V429_9CHLO</name>
<dbReference type="InterPro" id="IPR023827">
    <property type="entry name" value="Peptidase_S8_Asp-AS"/>
</dbReference>
<evidence type="ECO:0000313" key="11">
    <source>
        <dbReference type="Proteomes" id="UP000239649"/>
    </source>
</evidence>
<dbReference type="AlphaFoldDB" id="A0A2P6V429"/>
<feature type="region of interest" description="Disordered" evidence="7">
    <location>
        <begin position="37"/>
        <end position="59"/>
    </location>
</feature>
<dbReference type="PROSITE" id="PS51892">
    <property type="entry name" value="SUBTILASE"/>
    <property type="match status" value="1"/>
</dbReference>
<evidence type="ECO:0000256" key="3">
    <source>
        <dbReference type="ARBA" id="ARBA00022801"/>
    </source>
</evidence>
<dbReference type="OrthoDB" id="206201at2759"/>
<gene>
    <name evidence="10" type="ORF">C2E20_7572</name>
</gene>
<feature type="region of interest" description="Disordered" evidence="7">
    <location>
        <begin position="455"/>
        <end position="496"/>
    </location>
</feature>
<feature type="transmembrane region" description="Helical" evidence="8">
    <location>
        <begin position="9"/>
        <end position="27"/>
    </location>
</feature>
<dbReference type="SUPFAM" id="SSF53335">
    <property type="entry name" value="S-adenosyl-L-methionine-dependent methyltransferases"/>
    <property type="match status" value="1"/>
</dbReference>
<evidence type="ECO:0000256" key="8">
    <source>
        <dbReference type="SAM" id="Phobius"/>
    </source>
</evidence>
<evidence type="ECO:0000313" key="10">
    <source>
        <dbReference type="EMBL" id="PSC68852.1"/>
    </source>
</evidence>
<dbReference type="Pfam" id="PF00082">
    <property type="entry name" value="Peptidase_S8"/>
    <property type="match status" value="1"/>
</dbReference>
<dbReference type="InterPro" id="IPR023828">
    <property type="entry name" value="Peptidase_S8_Ser-AS"/>
</dbReference>
<dbReference type="InterPro" id="IPR036852">
    <property type="entry name" value="Peptidase_S8/S53_dom_sf"/>
</dbReference>